<accession>A0A4D6M333</accession>
<feature type="region of interest" description="Disordered" evidence="4">
    <location>
        <begin position="374"/>
        <end position="397"/>
    </location>
</feature>
<protein>
    <recommendedName>
        <fullName evidence="9">Internalin A</fullName>
    </recommendedName>
</protein>
<proteinExistence type="predicted"/>
<dbReference type="InterPro" id="IPR045344">
    <property type="entry name" value="C-JID"/>
</dbReference>
<dbReference type="AlphaFoldDB" id="A0A4D6M333"/>
<organism evidence="7 8">
    <name type="scientific">Vigna unguiculata</name>
    <name type="common">Cowpea</name>
    <dbReference type="NCBI Taxonomy" id="3917"/>
    <lineage>
        <taxon>Eukaryota</taxon>
        <taxon>Viridiplantae</taxon>
        <taxon>Streptophyta</taxon>
        <taxon>Embryophyta</taxon>
        <taxon>Tracheophyta</taxon>
        <taxon>Spermatophyta</taxon>
        <taxon>Magnoliopsida</taxon>
        <taxon>eudicotyledons</taxon>
        <taxon>Gunneridae</taxon>
        <taxon>Pentapetalae</taxon>
        <taxon>rosids</taxon>
        <taxon>fabids</taxon>
        <taxon>Fabales</taxon>
        <taxon>Fabaceae</taxon>
        <taxon>Papilionoideae</taxon>
        <taxon>50 kb inversion clade</taxon>
        <taxon>NPAAA clade</taxon>
        <taxon>indigoferoid/millettioid clade</taxon>
        <taxon>Phaseoleae</taxon>
        <taxon>Vigna</taxon>
    </lineage>
</organism>
<evidence type="ECO:0000313" key="7">
    <source>
        <dbReference type="EMBL" id="QCD94998.1"/>
    </source>
</evidence>
<evidence type="ECO:0000256" key="4">
    <source>
        <dbReference type="SAM" id="MobiDB-lite"/>
    </source>
</evidence>
<dbReference type="SUPFAM" id="SSF52058">
    <property type="entry name" value="L domain-like"/>
    <property type="match status" value="1"/>
</dbReference>
<dbReference type="Pfam" id="PF20160">
    <property type="entry name" value="C-JID"/>
    <property type="match status" value="1"/>
</dbReference>
<keyword evidence="2" id="KW-0677">Repeat</keyword>
<evidence type="ECO:0000259" key="5">
    <source>
        <dbReference type="Pfam" id="PF20160"/>
    </source>
</evidence>
<evidence type="ECO:0000259" key="6">
    <source>
        <dbReference type="Pfam" id="PF23286"/>
    </source>
</evidence>
<keyword evidence="8" id="KW-1185">Reference proteome</keyword>
<sequence length="397" mass="45711">MDTKSFVNLRELNFDGCKCLTEIPDISVLQNLEELSFEDCVNLITVHNSVGFLDKLKTLSANGCRKLRTFPPIKLTSLEKLELSHCSSLESFPEILIKMENIRELHLCYSLVTELPLSCQNLTRLRTLEMFSLNSAIVKVPSSIIMMPELTDIFVCGLKGLQWLKQEEGEEQMGQVVVPSKVERLSVLSCNLNDDFFSIDFTRFALVKELALPENNFTILPECLKQCQFLWILDELHEARNTVFCLPGAELPKWFNHQNRGTSISFWFRNKFPDKVLCVLVAPIENDFFRSRVFINGKAYTGYYSHHHLTGEHHVYLFDMRELRFRDSPYEVPFESEWNHAKVTFPEGIDTSINHAKIGIHIVKQKNSMEDVKFTDPCSKTKSDEDINSSDSQSTSY</sequence>
<name>A0A4D6M333_VIGUN</name>
<evidence type="ECO:0000256" key="1">
    <source>
        <dbReference type="ARBA" id="ARBA00022614"/>
    </source>
</evidence>
<dbReference type="InterPro" id="IPR058546">
    <property type="entry name" value="RPS4B/Roq1-like_LRR"/>
</dbReference>
<dbReference type="PANTHER" id="PTHR45752">
    <property type="entry name" value="LEUCINE-RICH REPEAT-CONTAINING"/>
    <property type="match status" value="1"/>
</dbReference>
<dbReference type="EMBL" id="CP039349">
    <property type="protein sequence ID" value="QCD94998.1"/>
    <property type="molecule type" value="Genomic_DNA"/>
</dbReference>
<dbReference type="InterPro" id="IPR050715">
    <property type="entry name" value="LRR-SigEffector_domain"/>
</dbReference>
<keyword evidence="1" id="KW-0433">Leucine-rich repeat</keyword>
<keyword evidence="3" id="KW-0611">Plant defense</keyword>
<feature type="compositionally biased region" description="Basic and acidic residues" evidence="4">
    <location>
        <begin position="374"/>
        <end position="385"/>
    </location>
</feature>
<dbReference type="Gene3D" id="3.80.10.10">
    <property type="entry name" value="Ribonuclease Inhibitor"/>
    <property type="match status" value="2"/>
</dbReference>
<reference evidence="7 8" key="1">
    <citation type="submission" date="2019-04" db="EMBL/GenBank/DDBJ databases">
        <title>An improved genome assembly and genetic linkage map for asparagus bean, Vigna unguiculata ssp. sesquipedialis.</title>
        <authorList>
            <person name="Xia Q."/>
            <person name="Zhang R."/>
            <person name="Dong Y."/>
        </authorList>
    </citation>
    <scope>NUCLEOTIDE SEQUENCE [LARGE SCALE GENOMIC DNA]</scope>
    <source>
        <tissue evidence="7">Leaf</tissue>
    </source>
</reference>
<dbReference type="InterPro" id="IPR032675">
    <property type="entry name" value="LRR_dom_sf"/>
</dbReference>
<dbReference type="PANTHER" id="PTHR45752:SF195">
    <property type="entry name" value="LEUCINE-RICH REPEAT (LRR) FAMILY PROTEIN-RELATED"/>
    <property type="match status" value="1"/>
</dbReference>
<dbReference type="Pfam" id="PF23286">
    <property type="entry name" value="LRR_13"/>
    <property type="match status" value="1"/>
</dbReference>
<evidence type="ECO:0000256" key="3">
    <source>
        <dbReference type="ARBA" id="ARBA00022821"/>
    </source>
</evidence>
<evidence type="ECO:0008006" key="9">
    <source>
        <dbReference type="Google" id="ProtNLM"/>
    </source>
</evidence>
<gene>
    <name evidence="7" type="ORF">DEO72_LG5g3088</name>
</gene>
<evidence type="ECO:0000313" key="8">
    <source>
        <dbReference type="Proteomes" id="UP000501690"/>
    </source>
</evidence>
<dbReference type="Proteomes" id="UP000501690">
    <property type="component" value="Linkage Group LG5"/>
</dbReference>
<evidence type="ECO:0000256" key="2">
    <source>
        <dbReference type="ARBA" id="ARBA00022737"/>
    </source>
</evidence>
<feature type="domain" description="C-JID" evidence="5">
    <location>
        <begin position="246"/>
        <end position="341"/>
    </location>
</feature>
<feature type="domain" description="Disease resistance protein RPS4B/Roq1-like leucine-rich repeats" evidence="6">
    <location>
        <begin position="75"/>
        <end position="234"/>
    </location>
</feature>